<name>A0A9W6SGM9_9ACTN</name>
<proteinExistence type="inferred from homology"/>
<dbReference type="Pfam" id="PF13335">
    <property type="entry name" value="Mg_chelatase_C"/>
    <property type="match status" value="1"/>
</dbReference>
<dbReference type="InterPro" id="IPR045006">
    <property type="entry name" value="CHLI-like"/>
</dbReference>
<dbReference type="GO" id="GO:0005524">
    <property type="term" value="F:ATP binding"/>
    <property type="evidence" value="ECO:0007669"/>
    <property type="project" value="InterPro"/>
</dbReference>
<evidence type="ECO:0000313" key="4">
    <source>
        <dbReference type="Proteomes" id="UP001165079"/>
    </source>
</evidence>
<dbReference type="AlphaFoldDB" id="A0A9W6SGM9"/>
<dbReference type="SUPFAM" id="SSF54211">
    <property type="entry name" value="Ribosomal protein S5 domain 2-like"/>
    <property type="match status" value="1"/>
</dbReference>
<dbReference type="InterPro" id="IPR027417">
    <property type="entry name" value="P-loop_NTPase"/>
</dbReference>
<dbReference type="InterPro" id="IPR003593">
    <property type="entry name" value="AAA+_ATPase"/>
</dbReference>
<reference evidence="3" key="1">
    <citation type="submission" date="2023-03" db="EMBL/GenBank/DDBJ databases">
        <title>Actinorhabdospora filicis NBRC 111898.</title>
        <authorList>
            <person name="Ichikawa N."/>
            <person name="Sato H."/>
            <person name="Tonouchi N."/>
        </authorList>
    </citation>
    <scope>NUCLEOTIDE SEQUENCE</scope>
    <source>
        <strain evidence="3">NBRC 111898</strain>
    </source>
</reference>
<protein>
    <recommendedName>
        <fullName evidence="2">AAA+ ATPase domain-containing protein</fullName>
    </recommendedName>
</protein>
<evidence type="ECO:0000256" key="1">
    <source>
        <dbReference type="ARBA" id="ARBA00006354"/>
    </source>
</evidence>
<feature type="domain" description="AAA+ ATPase" evidence="2">
    <location>
        <begin position="211"/>
        <end position="393"/>
    </location>
</feature>
<comment type="caution">
    <text evidence="3">The sequence shown here is derived from an EMBL/GenBank/DDBJ whole genome shotgun (WGS) entry which is preliminary data.</text>
</comment>
<dbReference type="EMBL" id="BSTX01000001">
    <property type="protein sequence ID" value="GLZ75660.1"/>
    <property type="molecule type" value="Genomic_DNA"/>
</dbReference>
<dbReference type="NCBIfam" id="TIGR00368">
    <property type="entry name" value="YifB family Mg chelatase-like AAA ATPase"/>
    <property type="match status" value="1"/>
</dbReference>
<evidence type="ECO:0000259" key="2">
    <source>
        <dbReference type="SMART" id="SM00382"/>
    </source>
</evidence>
<dbReference type="InterPro" id="IPR000523">
    <property type="entry name" value="Mg_chelatse_chII-like_cat_dom"/>
</dbReference>
<dbReference type="CDD" id="cd00009">
    <property type="entry name" value="AAA"/>
    <property type="match status" value="1"/>
</dbReference>
<dbReference type="InterPro" id="IPR004482">
    <property type="entry name" value="Mg_chelat-rel"/>
</dbReference>
<organism evidence="3 4">
    <name type="scientific">Actinorhabdospora filicis</name>
    <dbReference type="NCBI Taxonomy" id="1785913"/>
    <lineage>
        <taxon>Bacteria</taxon>
        <taxon>Bacillati</taxon>
        <taxon>Actinomycetota</taxon>
        <taxon>Actinomycetes</taxon>
        <taxon>Micromonosporales</taxon>
        <taxon>Micromonosporaceae</taxon>
        <taxon>Actinorhabdospora</taxon>
    </lineage>
</organism>
<evidence type="ECO:0000313" key="3">
    <source>
        <dbReference type="EMBL" id="GLZ75660.1"/>
    </source>
</evidence>
<dbReference type="Gene3D" id="3.30.230.10">
    <property type="match status" value="1"/>
</dbReference>
<gene>
    <name evidence="3" type="ORF">Afil01_04670</name>
</gene>
<dbReference type="SUPFAM" id="SSF52540">
    <property type="entry name" value="P-loop containing nucleoside triphosphate hydrolases"/>
    <property type="match status" value="1"/>
</dbReference>
<comment type="similarity">
    <text evidence="1">Belongs to the Mg-chelatase subunits D/I family. ComM subfamily.</text>
</comment>
<dbReference type="SMART" id="SM00382">
    <property type="entry name" value="AAA"/>
    <property type="match status" value="1"/>
</dbReference>
<sequence length="508" mass="53810">MGYAKIHAVGLIGLVGHNVTVEAHIDRGQPRVVLSGLPDTVLGQARDRVRSAVVNSGFQWPDQRIAINLLPAALPKHGSSFDIAIALALLVASRQVPVELCEGLVPIGELGLDGQLRPVRGVLPALMAARETSAVTAVVPPENLREASHVEGIRVRGARSLRALVDGLAGGGGDLLEVPPSLDDPLDFEPDIADVVGQDSAKRALEIAAAGGHNMFLVGPPGVGKTMLAERLPPILPRLNDEEARDVTAIHSIAGALRDDEGLVRRAPFQAPHHSASMAALVGGGLGIARPGALSLAHRGVLFLDEVPEFRRDVLDALRQPLECGEISINRSMGVVRYPARVQLLLAANPCPCAAAQAMDCECAPAARSRYLGKLSGPLLDRIDIHLTLEPVSRAALLDEPDGVEHSEAVAGRVLTARRAAAARWDGAGFGAVSNAEVSGTRLSRHPWRLPRAVTGVADWMLDSGRITARGYHRILRIAWSICDLAGRERPDKDDLAEATGLRLGNNL</sequence>
<dbReference type="Pfam" id="PF13541">
    <property type="entry name" value="ChlI"/>
    <property type="match status" value="1"/>
</dbReference>
<accession>A0A9W6SGM9</accession>
<dbReference type="PANTHER" id="PTHR32039:SF7">
    <property type="entry name" value="COMPETENCE PROTEIN COMM"/>
    <property type="match status" value="1"/>
</dbReference>
<dbReference type="Pfam" id="PF01078">
    <property type="entry name" value="Mg_chelatase"/>
    <property type="match status" value="1"/>
</dbReference>
<keyword evidence="4" id="KW-1185">Reference proteome</keyword>
<dbReference type="InterPro" id="IPR020568">
    <property type="entry name" value="Ribosomal_Su5_D2-typ_SF"/>
</dbReference>
<dbReference type="InterPro" id="IPR025158">
    <property type="entry name" value="Mg_chelat-rel_C"/>
</dbReference>
<dbReference type="InterPro" id="IPR014721">
    <property type="entry name" value="Ribsml_uS5_D2-typ_fold_subgr"/>
</dbReference>
<dbReference type="Gene3D" id="3.40.50.300">
    <property type="entry name" value="P-loop containing nucleotide triphosphate hydrolases"/>
    <property type="match status" value="1"/>
</dbReference>
<dbReference type="RefSeq" id="WP_285660898.1">
    <property type="nucleotide sequence ID" value="NZ_BSTX01000001.1"/>
</dbReference>
<dbReference type="Proteomes" id="UP001165079">
    <property type="component" value="Unassembled WGS sequence"/>
</dbReference>
<dbReference type="PANTHER" id="PTHR32039">
    <property type="entry name" value="MAGNESIUM-CHELATASE SUBUNIT CHLI"/>
    <property type="match status" value="1"/>
</dbReference>